<dbReference type="RefSeq" id="WP_046005131.1">
    <property type="nucleotide sequence ID" value="NZ_JXYA01000024.1"/>
</dbReference>
<dbReference type="Gene3D" id="3.30.559.30">
    <property type="entry name" value="Nonribosomal peptide synthetase, condensation domain"/>
    <property type="match status" value="2"/>
</dbReference>
<evidence type="ECO:0000313" key="5">
    <source>
        <dbReference type="EMBL" id="KJZ08726.1"/>
    </source>
</evidence>
<dbReference type="Pfam" id="PF00550">
    <property type="entry name" value="PP-binding"/>
    <property type="match status" value="2"/>
</dbReference>
<dbReference type="InterPro" id="IPR045851">
    <property type="entry name" value="AMP-bd_C_sf"/>
</dbReference>
<dbReference type="Gene3D" id="3.30.559.10">
    <property type="entry name" value="Chloramphenicol acetyltransferase-like domain"/>
    <property type="match status" value="2"/>
</dbReference>
<dbReference type="SUPFAM" id="SSF56801">
    <property type="entry name" value="Acetyl-CoA synthetase-like"/>
    <property type="match status" value="2"/>
</dbReference>
<evidence type="ECO:0000256" key="2">
    <source>
        <dbReference type="ARBA" id="ARBA00022450"/>
    </source>
</evidence>
<dbReference type="GO" id="GO:0043041">
    <property type="term" value="P:amino acid activation for nonribosomal peptide biosynthetic process"/>
    <property type="evidence" value="ECO:0007669"/>
    <property type="project" value="TreeGrafter"/>
</dbReference>
<accession>A0A0F4QM63</accession>
<proteinExistence type="predicted"/>
<name>A0A0F4QM63_9GAMM</name>
<dbReference type="Gene3D" id="3.40.50.980">
    <property type="match status" value="4"/>
</dbReference>
<comment type="caution">
    <text evidence="5">The sequence shown here is derived from an EMBL/GenBank/DDBJ whole genome shotgun (WGS) entry which is preliminary data.</text>
</comment>
<dbReference type="Gene3D" id="1.10.1200.10">
    <property type="entry name" value="ACP-like"/>
    <property type="match status" value="2"/>
</dbReference>
<dbReference type="GO" id="GO:0003824">
    <property type="term" value="F:catalytic activity"/>
    <property type="evidence" value="ECO:0007669"/>
    <property type="project" value="InterPro"/>
</dbReference>
<keyword evidence="3" id="KW-0597">Phosphoprotein</keyword>
<gene>
    <name evidence="5" type="ORF">TW77_11530</name>
</gene>
<dbReference type="OrthoDB" id="9757559at2"/>
<dbReference type="InterPro" id="IPR010071">
    <property type="entry name" value="AA_adenyl_dom"/>
</dbReference>
<evidence type="ECO:0000259" key="4">
    <source>
        <dbReference type="PROSITE" id="PS50075"/>
    </source>
</evidence>
<dbReference type="PANTHER" id="PTHR45527">
    <property type="entry name" value="NONRIBOSOMAL PEPTIDE SYNTHETASE"/>
    <property type="match status" value="1"/>
</dbReference>
<keyword evidence="2" id="KW-0596">Phosphopantetheine</keyword>
<dbReference type="InterPro" id="IPR036736">
    <property type="entry name" value="ACP-like_sf"/>
</dbReference>
<dbReference type="InterPro" id="IPR020806">
    <property type="entry name" value="PKS_PP-bd"/>
</dbReference>
<dbReference type="CDD" id="cd05930">
    <property type="entry name" value="A_NRPS"/>
    <property type="match status" value="1"/>
</dbReference>
<dbReference type="SUPFAM" id="SSF47336">
    <property type="entry name" value="ACP-like"/>
    <property type="match status" value="2"/>
</dbReference>
<dbReference type="InterPro" id="IPR020802">
    <property type="entry name" value="TesA-like"/>
</dbReference>
<dbReference type="GO" id="GO:0044550">
    <property type="term" value="P:secondary metabolite biosynthetic process"/>
    <property type="evidence" value="ECO:0007669"/>
    <property type="project" value="UniProtKB-ARBA"/>
</dbReference>
<dbReference type="FunFam" id="3.40.50.980:FF:000001">
    <property type="entry name" value="Non-ribosomal peptide synthetase"/>
    <property type="match status" value="2"/>
</dbReference>
<dbReference type="InterPro" id="IPR020845">
    <property type="entry name" value="AMP-binding_CS"/>
</dbReference>
<keyword evidence="6" id="KW-1185">Reference proteome</keyword>
<dbReference type="PANTHER" id="PTHR45527:SF1">
    <property type="entry name" value="FATTY ACID SYNTHASE"/>
    <property type="match status" value="1"/>
</dbReference>
<dbReference type="Gene3D" id="2.30.38.10">
    <property type="entry name" value="Luciferase, Domain 3"/>
    <property type="match status" value="2"/>
</dbReference>
<dbReference type="CDD" id="cd19544">
    <property type="entry name" value="E-C_NRPS"/>
    <property type="match status" value="1"/>
</dbReference>
<dbReference type="CDD" id="cd19531">
    <property type="entry name" value="LCL_NRPS-like"/>
    <property type="match status" value="1"/>
</dbReference>
<dbReference type="Gene3D" id="3.30.300.30">
    <property type="match status" value="2"/>
</dbReference>
<dbReference type="PATRIC" id="fig|43658.5.peg.2438"/>
<organism evidence="5 6">
    <name type="scientific">Pseudoalteromonas rubra</name>
    <dbReference type="NCBI Taxonomy" id="43658"/>
    <lineage>
        <taxon>Bacteria</taxon>
        <taxon>Pseudomonadati</taxon>
        <taxon>Pseudomonadota</taxon>
        <taxon>Gammaproteobacteria</taxon>
        <taxon>Alteromonadales</taxon>
        <taxon>Pseudoalteromonadaceae</taxon>
        <taxon>Pseudoalteromonas</taxon>
    </lineage>
</organism>
<dbReference type="FunFam" id="3.30.300.30:FF:000015">
    <property type="entry name" value="Nonribosomal peptide synthase SidD"/>
    <property type="match status" value="1"/>
</dbReference>
<reference evidence="5 6" key="1">
    <citation type="journal article" date="2015" name="BMC Genomics">
        <title>Genome mining reveals unlocked bioactive potential of marine Gram-negative bacteria.</title>
        <authorList>
            <person name="Machado H."/>
            <person name="Sonnenschein E.C."/>
            <person name="Melchiorsen J."/>
            <person name="Gram L."/>
        </authorList>
    </citation>
    <scope>NUCLEOTIDE SEQUENCE [LARGE SCALE GENOMIC DNA]</scope>
    <source>
        <strain evidence="5 6">S2471</strain>
    </source>
</reference>
<dbReference type="NCBIfam" id="NF003417">
    <property type="entry name" value="PRK04813.1"/>
    <property type="match status" value="2"/>
</dbReference>
<evidence type="ECO:0000313" key="6">
    <source>
        <dbReference type="Proteomes" id="UP000033452"/>
    </source>
</evidence>
<dbReference type="InterPro" id="IPR023213">
    <property type="entry name" value="CAT-like_dom_sf"/>
</dbReference>
<dbReference type="InterPro" id="IPR000873">
    <property type="entry name" value="AMP-dep_synth/lig_dom"/>
</dbReference>
<dbReference type="PROSITE" id="PS00455">
    <property type="entry name" value="AMP_BINDING"/>
    <property type="match status" value="2"/>
</dbReference>
<dbReference type="InterPro" id="IPR001031">
    <property type="entry name" value="Thioesterase"/>
</dbReference>
<dbReference type="SMART" id="SM00823">
    <property type="entry name" value="PKS_PP"/>
    <property type="match status" value="2"/>
</dbReference>
<dbReference type="FunFam" id="3.30.300.30:FF:000010">
    <property type="entry name" value="Enterobactin synthetase component F"/>
    <property type="match status" value="1"/>
</dbReference>
<dbReference type="FunFam" id="3.40.50.12780:FF:000012">
    <property type="entry name" value="Non-ribosomal peptide synthetase"/>
    <property type="match status" value="1"/>
</dbReference>
<dbReference type="Pfam" id="PF00975">
    <property type="entry name" value="Thioesterase"/>
    <property type="match status" value="1"/>
</dbReference>
<dbReference type="Pfam" id="PF13193">
    <property type="entry name" value="AMP-binding_C"/>
    <property type="match status" value="2"/>
</dbReference>
<evidence type="ECO:0000256" key="1">
    <source>
        <dbReference type="ARBA" id="ARBA00001957"/>
    </source>
</evidence>
<dbReference type="FunFam" id="3.40.50.980:FF:000002">
    <property type="entry name" value="Enterobactin synthetase component F"/>
    <property type="match status" value="1"/>
</dbReference>
<dbReference type="Gene3D" id="3.40.50.1820">
    <property type="entry name" value="alpha/beta hydrolase"/>
    <property type="match status" value="1"/>
</dbReference>
<feature type="domain" description="Carrier" evidence="4">
    <location>
        <begin position="2152"/>
        <end position="2230"/>
    </location>
</feature>
<dbReference type="GO" id="GO:0031177">
    <property type="term" value="F:phosphopantetheine binding"/>
    <property type="evidence" value="ECO:0007669"/>
    <property type="project" value="InterPro"/>
</dbReference>
<dbReference type="PROSITE" id="PS50075">
    <property type="entry name" value="CARRIER"/>
    <property type="match status" value="2"/>
</dbReference>
<dbReference type="CDD" id="cd12117">
    <property type="entry name" value="A_NRPS_Srf_like"/>
    <property type="match status" value="1"/>
</dbReference>
<dbReference type="InterPro" id="IPR025110">
    <property type="entry name" value="AMP-bd_C"/>
</dbReference>
<dbReference type="SUPFAM" id="SSF53474">
    <property type="entry name" value="alpha/beta-Hydrolases"/>
    <property type="match status" value="1"/>
</dbReference>
<dbReference type="SMART" id="SM00824">
    <property type="entry name" value="PKS_TE"/>
    <property type="match status" value="1"/>
</dbReference>
<feature type="domain" description="Carrier" evidence="4">
    <location>
        <begin position="1064"/>
        <end position="1140"/>
    </location>
</feature>
<dbReference type="SUPFAM" id="SSF52777">
    <property type="entry name" value="CoA-dependent acyltransferases"/>
    <property type="match status" value="4"/>
</dbReference>
<dbReference type="Proteomes" id="UP000033452">
    <property type="component" value="Unassembled WGS sequence"/>
</dbReference>
<dbReference type="Pfam" id="PF00501">
    <property type="entry name" value="AMP-binding"/>
    <property type="match status" value="2"/>
</dbReference>
<dbReference type="Pfam" id="PF00668">
    <property type="entry name" value="Condensation"/>
    <property type="match status" value="2"/>
</dbReference>
<dbReference type="InterPro" id="IPR029058">
    <property type="entry name" value="AB_hydrolase_fold"/>
</dbReference>
<sequence length="2483" mass="271883">MSVESLFQQLQQAGVIFQSQDEKITLKLPKQMDSQLKRQLAENKDALKAFLHQLYARSNKRPVLVKTTGNRAPLSFAQQRLWMLNELHGSSAHYNMPQIYRVAGQLEPVLVEQALAQIVARHEVLRTVYQSHQGLATQVVRDEVAFTLTCVDLSAHNEQAAKQALDSLIESDARTPFDLSQDLMIRATWVDLGLSADLTQAQGYLLLNMHHIASDGWSMAVLSQEFFALYASLAQGKSAPLPPLTLQYKDYAQWQRDWLSDEVLACGLDFWRATLADIPALHSLPLSYPRPAQKGYLGAKLDAALDATLASALGNLCEQHQLSPFMLMHGALALTLARFSGGSDIVIGTPIANRNDAQLRDLIGFFVNSLVLRANTEHETLAAFLAHIRSVNQQAQSHQDVPFDQVVEALNLERDNAHTPVFQIVLTSNSDYGVTAEQPAGVALPELCMTPLMSDEPICKFDIELNLSLDESGVQITWLYDKALFNEALIARFNAQLMVILERLADAASHAGALSLNEITALHPDELAKQQALMTPTALSDAAQLTVTELFGLSAARAAQQIALVCGEQQLSYGELDSASNRLARYLLAQGRQAHIGLLLPRGIEMVVAMLAVLKSGATYVPLNPDYPQSRIDHIIADANLQQVITCAAHKELLQGNQAQALVLTPELNIAGCETFTRFGSAPVTERQSEPHSAAYVIYTSGSTGMPKGVAVPHRAISRLVMSPNFMTLDEDTVFLQAANVAFDAATLEIWGPLLNGGRCVIYPETHITPDTLNQVIATEQVNAMWLTAGLFSEWSKSCADAPEQLRTLRTVLAGGDVLEPQAVVRVQQALADVQLVNGYGPTENTTFTCCYRLPADFDPASAVPIGKALQGDSVMVLNGNELVPHGCVGELCVSGPGLALGYLNLAALSAEKFTANPFYDETQQTVYQRLYRTGDLVRMRDDGVVEYIGRSDNQIKIRGFRVELGEIEQQITQLDAIASALVVVKGESHKRLVAYVELTATAREHDSTDSALLSQTLARILPAYMVPDALVLVAQWPLTSNGKIDRRALPEPDFIEAQETYIAPVTAPEQAVVEICAELLERDPAQLSTSANFFALGGHSLLVIQLIAKLKARGYQVDSQALFTSSSLAGMASLLTEDSGQGFVVPENPIKPGCTELTPTLLNLITLTQNEIDEITAQLPGGAVNIQDMYPLAPLQQGILAMHTLSDGRDPYVTTMAFSFSQPELLTLLEAQLNTLIARHDVLRTAILWRGRTEPLQVVLRAAHITAQWLPVKAGQDVQTVFENYVAHGAHRLELESAPMMQLQAMEDKQTQQIYAVLKVHHLLIDHVSLDILMAELAQIESEGAASLPAVTPYRHFIARVLNDQQDHDAQQYFKAQLGEFDQPAYPFGLSEVNGDGGHIDEFKQRIAGELASRVRDYAKSQAMSPAALFHLAWGQVVAACAGQQDVVFGTVLSGRMQGGPELAQMLGMMINTLPIRVTLDQRTARVALHDTHGALQSLLPHEQAPLSEAMQASGVAGNMPLFSAVLNYRHSHDVSAPDEQAELKLLGVKERTNYPCVMSVDDLGSDFSLTLQVDSSVGGQRINGYLIAALTQLLDALESDSPQPVATLPVLPDDEQHRYLSQWNDTAQSYAREACVHQLFEQQVAATPGNIALRFEAQTLSYAALNSKANQLAHYLRDTHHIGPDSLVGLCVERSLEMVIGIWGILKAGGAYVPLDPELPAARLNYLVENASADVVLSTRAVASRVELGEATVVALDDFDYDAHDERNIPVSDIGLTSRHLAYMIYTSGSTGKPKGVLLEHQALHNRIDWMDKEYGCDSKDKILQKTPYSFDVSVWEFVWPMLKGAELVIAKPGGHKDPSYLSELITATGVTKLHFVPSMLGVMLEHGDLSRCTSIQQVFCSGEALQISHVEQFKACLPTAQLHNLYGPTEAAIDVSYWDCAQPHGSSVPIGKPIQNIQLLILDEALNLLPQGACGELHIGGEGQARGYLNRPELTEERFIANPFFDASAANSSPRLYKTGDLVRYREDGNIEYMGRMDHQVKIRGLRIELGEIEFYIGEHSEVDSALVMALTDEHGNQRLVAYVKPLHECDEQALSAAIKAQLSEALADYMVPDSFVFVGQWPQTPNGKIDRKALPAPELSGLAGAYQAPQGDAEVMLAQVWADVLKLPAGQISRDANFFALGGHSLLVMKLVQHIDQIFKTHGIAINKVVERPTLSAMAQLITDHNDHEWQAIRPVLSLDFDPAATIYLAPGAGMTSGGYMDLARALPQVQLMSLEPVGMSEQDPQIDSWDALIACYADAIISERTARGAQNEPVVLMGHSSGGAVAFATALKLESLGCQTQLLLCECLVATNDETEFEISEDEKHELMLSYARELKPEDSEEQLLSWLSLAMTQRLFNVYFQQVDWSRRYQPEASLQGVVCMITTPELGEDYWQQKQTQLQAHVSNQITTINTQGKHVTMVKSPYVSGLADKLMTLLA</sequence>
<dbReference type="GO" id="GO:0005737">
    <property type="term" value="C:cytoplasm"/>
    <property type="evidence" value="ECO:0007669"/>
    <property type="project" value="TreeGrafter"/>
</dbReference>
<dbReference type="NCBIfam" id="TIGR01733">
    <property type="entry name" value="AA-adenyl-dom"/>
    <property type="match status" value="2"/>
</dbReference>
<dbReference type="InterPro" id="IPR006162">
    <property type="entry name" value="Ppantetheine_attach_site"/>
</dbReference>
<protein>
    <submittedName>
        <fullName evidence="5">Non-ribosomal peptide synthetase module</fullName>
    </submittedName>
</protein>
<comment type="cofactor">
    <cofactor evidence="1">
        <name>pantetheine 4'-phosphate</name>
        <dbReference type="ChEBI" id="CHEBI:47942"/>
    </cofactor>
</comment>
<dbReference type="InterPro" id="IPR001242">
    <property type="entry name" value="Condensation_dom"/>
</dbReference>
<evidence type="ECO:0000256" key="3">
    <source>
        <dbReference type="ARBA" id="ARBA00022553"/>
    </source>
</evidence>
<dbReference type="PROSITE" id="PS00012">
    <property type="entry name" value="PHOSPHOPANTETHEINE"/>
    <property type="match status" value="2"/>
</dbReference>
<dbReference type="InterPro" id="IPR009081">
    <property type="entry name" value="PP-bd_ACP"/>
</dbReference>
<dbReference type="EMBL" id="JXYA01000024">
    <property type="protein sequence ID" value="KJZ08726.1"/>
    <property type="molecule type" value="Genomic_DNA"/>
</dbReference>